<dbReference type="Proteomes" id="UP001165065">
    <property type="component" value="Unassembled WGS sequence"/>
</dbReference>
<evidence type="ECO:0000313" key="2">
    <source>
        <dbReference type="Proteomes" id="UP001165065"/>
    </source>
</evidence>
<dbReference type="EMBL" id="BRYA01001482">
    <property type="protein sequence ID" value="GMI44456.1"/>
    <property type="molecule type" value="Genomic_DNA"/>
</dbReference>
<gene>
    <name evidence="1" type="ORF">TrCOL_g1390</name>
</gene>
<name>A0A9W7LCB6_9STRA</name>
<accession>A0A9W7LCB6</accession>
<evidence type="ECO:0000313" key="1">
    <source>
        <dbReference type="EMBL" id="GMI44456.1"/>
    </source>
</evidence>
<organism evidence="1 2">
    <name type="scientific">Triparma columacea</name>
    <dbReference type="NCBI Taxonomy" id="722753"/>
    <lineage>
        <taxon>Eukaryota</taxon>
        <taxon>Sar</taxon>
        <taxon>Stramenopiles</taxon>
        <taxon>Ochrophyta</taxon>
        <taxon>Bolidophyceae</taxon>
        <taxon>Parmales</taxon>
        <taxon>Triparmaceae</taxon>
        <taxon>Triparma</taxon>
    </lineage>
</organism>
<sequence length="133" mass="14415">MGLLPISLAIRAAEAASWGGRRRTLTAAVSLAAWHLLEVRRRFDATRDVGERDKEFNKAFGRVVLVAVGVLTRAHGVKRVAPAVLAAAIGSAIKLGAAYKRDGGWRGWRRGLDFGTAIFHLSFGFAIREVGMM</sequence>
<proteinExistence type="predicted"/>
<comment type="caution">
    <text evidence="1">The sequence shown here is derived from an EMBL/GenBank/DDBJ whole genome shotgun (WGS) entry which is preliminary data.</text>
</comment>
<dbReference type="AlphaFoldDB" id="A0A9W7LCB6"/>
<keyword evidence="2" id="KW-1185">Reference proteome</keyword>
<reference evidence="2" key="1">
    <citation type="journal article" date="2023" name="Commun. Biol.">
        <title>Genome analysis of Parmales, the sister group of diatoms, reveals the evolutionary specialization of diatoms from phago-mixotrophs to photoautotrophs.</title>
        <authorList>
            <person name="Ban H."/>
            <person name="Sato S."/>
            <person name="Yoshikawa S."/>
            <person name="Yamada K."/>
            <person name="Nakamura Y."/>
            <person name="Ichinomiya M."/>
            <person name="Sato N."/>
            <person name="Blanc-Mathieu R."/>
            <person name="Endo H."/>
            <person name="Kuwata A."/>
            <person name="Ogata H."/>
        </authorList>
    </citation>
    <scope>NUCLEOTIDE SEQUENCE [LARGE SCALE GENOMIC DNA]</scope>
</reference>
<dbReference type="OrthoDB" id="10431945at2759"/>
<protein>
    <submittedName>
        <fullName evidence="1">Uncharacterized protein</fullName>
    </submittedName>
</protein>